<feature type="region of interest" description="Disordered" evidence="5">
    <location>
        <begin position="588"/>
        <end position="635"/>
    </location>
</feature>
<evidence type="ECO:0000256" key="3">
    <source>
        <dbReference type="ARBA" id="ARBA00023119"/>
    </source>
</evidence>
<dbReference type="PRINTS" id="PR00759">
    <property type="entry name" value="BASICPTASE"/>
</dbReference>
<dbReference type="SMART" id="SM00327">
    <property type="entry name" value="VWA"/>
    <property type="match status" value="2"/>
</dbReference>
<dbReference type="SUPFAM" id="SSF57362">
    <property type="entry name" value="BPTI-like"/>
    <property type="match status" value="1"/>
</dbReference>
<feature type="region of interest" description="Disordered" evidence="5">
    <location>
        <begin position="315"/>
        <end position="345"/>
    </location>
</feature>
<feature type="non-terminal residue" evidence="9">
    <location>
        <position position="1042"/>
    </location>
</feature>
<dbReference type="KEGG" id="tng:GSTEN00033695G001"/>
<dbReference type="Gene3D" id="3.40.50.410">
    <property type="entry name" value="von Willebrand factor, type A domain"/>
    <property type="match status" value="2"/>
</dbReference>
<dbReference type="GO" id="GO:0004867">
    <property type="term" value="F:serine-type endopeptidase inhibitor activity"/>
    <property type="evidence" value="ECO:0007669"/>
    <property type="project" value="InterPro"/>
</dbReference>
<gene>
    <name evidence="9" type="ORF">GSTENG00033695001</name>
</gene>
<dbReference type="PROSITE" id="PS50234">
    <property type="entry name" value="VWFA"/>
    <property type="match status" value="2"/>
</dbReference>
<feature type="region of interest" description="Disordered" evidence="5">
    <location>
        <begin position="272"/>
        <end position="299"/>
    </location>
</feature>
<keyword evidence="4" id="KW-1015">Disulfide bond</keyword>
<feature type="domain" description="VWFA" evidence="7">
    <location>
        <begin position="698"/>
        <end position="866"/>
    </location>
</feature>
<feature type="chain" id="PRO_5012339065" evidence="6">
    <location>
        <begin position="16"/>
        <end position="1042"/>
    </location>
</feature>
<feature type="domain" description="VWFA" evidence="7">
    <location>
        <begin position="75"/>
        <end position="261"/>
    </location>
</feature>
<sequence>MRWLLKVLILTLALAEPIKSQKRRRKGQKDDNEVIVNVSKGRFFFHRGAMEVVEVFAGNRCDLFYFFSASTCPVEIMFIVDSSEKAKFALFEQQKQFVLRFSTKLMELHPLAWRVRLRLAILQYSSTVSVEHNFRDWQDVDVFQGRVASMSFIGHGTYSAYAIANATQLFSQETSSNSLRVALLMTDGVDHPRSPSAVTAAAEAKQHSIRLFAISLLGLPDQGPAGTKLRSIASTPPQQHVISFTDGRLDDRLLGQLNSIVKSQPKLCLCEKGDRGLPGNPGKPGEPGSDGVPGPKGSRVGVFCVPNPVMVTEITLEGQSGSKGDKGLRGAPGDQGPEGPPGSKVGRLRFLTFLIFSQISDMTGRLSFPLKGDRGQRGATGPPGDKGFGFPGPKVVFHVSRSKKEGLIFLFYHSFRVSGESKDEWVLQDQWVKENLEHRVIRVFLETLDHRDREGSVSQDQRGNQVLMALLGHQEFLVRMELLDLRGRQEHLVHEVQRERWEKAFLEKRETGVTAAPGDFQGLPAQRDQQDPRVTEETQELLVHQVKRGTASQDHRARLVHLVRMEKQVLKVKEYLDLRATEVYRDHQDHQGSVGQHGPPGPPGPPGEGIQGPKGEPGFLGPMGPRGAPGDSLPGEKVLTVVSRVTEELREHEDGEARKGTLENRDHLDKWLWFPVQSRSSGTGLCDRRFRERRTPKNFELVKDFVNALVERVWLSQEAARMGVVLFSHTSLAVASLQPRSSLSELKATVRSMPYLGEGTFTGSAIHRAHQLFQASRPGVRKVALVLTDGQADPRDVVQVGVSAAEAQARGIEMFVIGVMNESHPLYPDFSAEMKAIASNPKEGHVHLIQDFGSLHVLEKVIVNQICEQNAAVAFLPKVPPVEFQSQTPGSRMQKEDGRQPELPGESRTAQTDTHPDDRDLLLIPEVTFTSAPDPGLTSTTGVQTPGRWMHEGAATPPPPPTTTEPTPAARCYFQHVVSGATLCLSGLGCGQPLDPGPCRQYVVRWYYDAEANSCAQFWFSGCQGNANNFDSEAKCKHFCVF</sequence>
<dbReference type="MEROPS" id="I02.968"/>
<accession>Q4RIX3</accession>
<dbReference type="InterPro" id="IPR036880">
    <property type="entry name" value="Kunitz_BPTI_sf"/>
</dbReference>
<evidence type="ECO:0000256" key="5">
    <source>
        <dbReference type="SAM" id="MobiDB-lite"/>
    </source>
</evidence>
<dbReference type="InterPro" id="IPR002035">
    <property type="entry name" value="VWF_A"/>
</dbReference>
<dbReference type="OrthoDB" id="687730at2759"/>
<keyword evidence="2" id="KW-0272">Extracellular matrix</keyword>
<comment type="caution">
    <text evidence="9">The sequence shown here is derived from an EMBL/GenBank/DDBJ whole genome shotgun (WGS) entry which is preliminary data.</text>
</comment>
<dbReference type="FunFam" id="4.10.410.10:FF:000020">
    <property type="entry name" value="Collagen, type VI, alpha 3"/>
    <property type="match status" value="1"/>
</dbReference>
<dbReference type="PANTHER" id="PTHR24020:SF18">
    <property type="entry name" value="COLLAGEN ALPHA-1(VI) CHAIN"/>
    <property type="match status" value="1"/>
</dbReference>
<evidence type="ECO:0000313" key="9">
    <source>
        <dbReference type="EMBL" id="CAG11659.1"/>
    </source>
</evidence>
<evidence type="ECO:0000259" key="7">
    <source>
        <dbReference type="PROSITE" id="PS50234"/>
    </source>
</evidence>
<dbReference type="SMART" id="SM00131">
    <property type="entry name" value="KU"/>
    <property type="match status" value="1"/>
</dbReference>
<dbReference type="PRINTS" id="PR00453">
    <property type="entry name" value="VWFADOMAIN"/>
</dbReference>
<dbReference type="PANTHER" id="PTHR24020">
    <property type="entry name" value="COLLAGEN ALPHA"/>
    <property type="match status" value="1"/>
</dbReference>
<keyword evidence="6" id="KW-0732">Signal</keyword>
<evidence type="ECO:0000256" key="2">
    <source>
        <dbReference type="ARBA" id="ARBA00022530"/>
    </source>
</evidence>
<keyword evidence="3" id="KW-0176">Collagen</keyword>
<feature type="domain" description="BPTI/Kunitz inhibitor" evidence="8">
    <location>
        <begin position="990"/>
        <end position="1040"/>
    </location>
</feature>
<dbReference type="AlphaFoldDB" id="Q4RIX3"/>
<dbReference type="Gene3D" id="4.10.410.10">
    <property type="entry name" value="Pancreatic trypsin inhibitor Kunitz domain"/>
    <property type="match status" value="1"/>
</dbReference>
<dbReference type="SUPFAM" id="SSF53300">
    <property type="entry name" value="vWA-like"/>
    <property type="match status" value="2"/>
</dbReference>
<feature type="signal peptide" evidence="6">
    <location>
        <begin position="1"/>
        <end position="15"/>
    </location>
</feature>
<reference evidence="9" key="1">
    <citation type="journal article" date="2004" name="Nature">
        <title>Genome duplication in the teleost fish Tetraodon nigroviridis reveals the early vertebrate proto-karyotype.</title>
        <authorList>
            <person name="Jaillon O."/>
            <person name="Aury J.-M."/>
            <person name="Brunet F."/>
            <person name="Petit J.-L."/>
            <person name="Stange-Thomann N."/>
            <person name="Mauceli E."/>
            <person name="Bouneau L."/>
            <person name="Fischer C."/>
            <person name="Ozouf-Costaz C."/>
            <person name="Bernot A."/>
            <person name="Nicaud S."/>
            <person name="Jaffe D."/>
            <person name="Fisher S."/>
            <person name="Lutfalla G."/>
            <person name="Dossat C."/>
            <person name="Segurens B."/>
            <person name="Dasilva C."/>
            <person name="Salanoubat M."/>
            <person name="Levy M."/>
            <person name="Boudet N."/>
            <person name="Castellano S."/>
            <person name="Anthouard V."/>
            <person name="Jubin C."/>
            <person name="Castelli V."/>
            <person name="Katinka M."/>
            <person name="Vacherie B."/>
            <person name="Biemont C."/>
            <person name="Skalli Z."/>
            <person name="Cattolico L."/>
            <person name="Poulain J."/>
            <person name="De Berardinis V."/>
            <person name="Cruaud C."/>
            <person name="Duprat S."/>
            <person name="Brottier P."/>
            <person name="Coutanceau J.-P."/>
            <person name="Gouzy J."/>
            <person name="Parra G."/>
            <person name="Lardier G."/>
            <person name="Chapple C."/>
            <person name="McKernan K.J."/>
            <person name="McEwan P."/>
            <person name="Bosak S."/>
            <person name="Kellis M."/>
            <person name="Volff J.-N."/>
            <person name="Guigo R."/>
            <person name="Zody M.C."/>
            <person name="Mesirov J."/>
            <person name="Lindblad-Toh K."/>
            <person name="Birren B."/>
            <person name="Nusbaum C."/>
            <person name="Kahn D."/>
            <person name="Robinson-Rechavi M."/>
            <person name="Laudet V."/>
            <person name="Schachter V."/>
            <person name="Quetier F."/>
            <person name="Saurin W."/>
            <person name="Scarpelli C."/>
            <person name="Wincker P."/>
            <person name="Lander E.S."/>
            <person name="Weissenbach J."/>
            <person name="Roest Crollius H."/>
        </authorList>
    </citation>
    <scope>NUCLEOTIDE SEQUENCE [LARGE SCALE GENOMIC DNA]</scope>
</reference>
<dbReference type="InterPro" id="IPR050525">
    <property type="entry name" value="ECM_Assembly_Org"/>
</dbReference>
<feature type="region of interest" description="Disordered" evidence="5">
    <location>
        <begin position="882"/>
        <end position="917"/>
    </location>
</feature>
<keyword evidence="2" id="KW-0964">Secreted</keyword>
<evidence type="ECO:0000256" key="4">
    <source>
        <dbReference type="ARBA" id="ARBA00023157"/>
    </source>
</evidence>
<dbReference type="InterPro" id="IPR002223">
    <property type="entry name" value="Kunitz_BPTI"/>
</dbReference>
<proteinExistence type="predicted"/>
<dbReference type="EMBL" id="CAAE01015041">
    <property type="protein sequence ID" value="CAG11659.1"/>
    <property type="molecule type" value="Genomic_DNA"/>
</dbReference>
<comment type="subcellular location">
    <subcellularLocation>
        <location evidence="1">Secreted</location>
        <location evidence="1">Extracellular space</location>
        <location evidence="1">Extracellular matrix</location>
    </subcellularLocation>
</comment>
<dbReference type="PROSITE" id="PS50279">
    <property type="entry name" value="BPTI_KUNITZ_2"/>
    <property type="match status" value="1"/>
</dbReference>
<dbReference type="GO" id="GO:0005581">
    <property type="term" value="C:collagen trimer"/>
    <property type="evidence" value="ECO:0007669"/>
    <property type="project" value="UniProtKB-KW"/>
</dbReference>
<evidence type="ECO:0000259" key="8">
    <source>
        <dbReference type="PROSITE" id="PS50279"/>
    </source>
</evidence>
<dbReference type="InterPro" id="IPR036465">
    <property type="entry name" value="vWFA_dom_sf"/>
</dbReference>
<reference evidence="9" key="2">
    <citation type="submission" date="2004-02" db="EMBL/GenBank/DDBJ databases">
        <authorList>
            <consortium name="Genoscope"/>
            <consortium name="Whitehead Institute Centre for Genome Research"/>
        </authorList>
    </citation>
    <scope>NUCLEOTIDE SEQUENCE</scope>
</reference>
<dbReference type="Pfam" id="PF00014">
    <property type="entry name" value="Kunitz_BPTI"/>
    <property type="match status" value="1"/>
</dbReference>
<dbReference type="PROSITE" id="PS00280">
    <property type="entry name" value="BPTI_KUNITZ_1"/>
    <property type="match status" value="1"/>
</dbReference>
<evidence type="ECO:0000256" key="1">
    <source>
        <dbReference type="ARBA" id="ARBA00004498"/>
    </source>
</evidence>
<evidence type="ECO:0000256" key="6">
    <source>
        <dbReference type="SAM" id="SignalP"/>
    </source>
</evidence>
<dbReference type="Pfam" id="PF00092">
    <property type="entry name" value="VWA"/>
    <property type="match status" value="2"/>
</dbReference>
<protein>
    <submittedName>
        <fullName evidence="9">(spotted green pufferfish) hypothetical protein</fullName>
    </submittedName>
</protein>
<organism evidence="9">
    <name type="scientific">Tetraodon nigroviridis</name>
    <name type="common">Spotted green pufferfish</name>
    <name type="synonym">Chelonodon nigroviridis</name>
    <dbReference type="NCBI Taxonomy" id="99883"/>
    <lineage>
        <taxon>Eukaryota</taxon>
        <taxon>Metazoa</taxon>
        <taxon>Chordata</taxon>
        <taxon>Craniata</taxon>
        <taxon>Vertebrata</taxon>
        <taxon>Euteleostomi</taxon>
        <taxon>Actinopterygii</taxon>
        <taxon>Neopterygii</taxon>
        <taxon>Teleostei</taxon>
        <taxon>Neoteleostei</taxon>
        <taxon>Acanthomorphata</taxon>
        <taxon>Eupercaria</taxon>
        <taxon>Tetraodontiformes</taxon>
        <taxon>Tetradontoidea</taxon>
        <taxon>Tetraodontidae</taxon>
        <taxon>Tetraodon</taxon>
    </lineage>
</organism>
<name>Q4RIX3_TETNG</name>
<dbReference type="InterPro" id="IPR020901">
    <property type="entry name" value="Prtase_inh_Kunz-CS"/>
</dbReference>